<reference evidence="1" key="1">
    <citation type="journal article" date="2021" name="Proc. Natl. Acad. Sci. U.S.A.">
        <title>A Catalog of Tens of Thousands of Viruses from Human Metagenomes Reveals Hidden Associations with Chronic Diseases.</title>
        <authorList>
            <person name="Tisza M.J."/>
            <person name="Buck C.B."/>
        </authorList>
    </citation>
    <scope>NUCLEOTIDE SEQUENCE</scope>
    <source>
        <strain evidence="1">CtBLh2</strain>
    </source>
</reference>
<name>A0A8S5S4L9_9CAUD</name>
<sequence>MISDFYWFSCSCGVGLRPYAGLGQLSDRLGNLLHEPLGRRGRPANAHRGDAFEPCGIDFCGLLDVIGPGIGPAAHFEEHLAVRRLAAADEDHGIEPAGEPVEMLLASGYLAADRVVEPYLRGVGCAAFHLLAELLEEGDALRGLREEVDRSREVDAVEVRSRLDDDRRVGDLAREPDHLGVPPLAEDHDLTAYGAHPGVGLLHPPLEAGHHRAGGVDDLDAQFAGRRIGCRRLPVCAYEEPAAAQTGHVGMADGPQPESLEALHLDPVVYDIPERVDRTAFGEGPLGLRNRPDYAEAESRFVVDLYLHPGRSLVRFRRPAFRGVRHLRPRGRSPRTGGRVVLSVFQSFEPLHEPRHLLLDGHVAVVQLHGVRGLPQRGDRAGHVGLVAFADVALDLLERYRVALGLQFVVAAARPYGGIGRHEYLQFGIGKYHRADVSSVHHHAAAASHLLLHGHEFLPDLRNGAHAAYAVRHLDRADLAFGQVAVHIDVAGPALGVEAEGDRDLPEQTDHRLLIDDARTDGAVLQGIERHGAVHGSGVDEDISQPGRNGLGEGAFSARRESVYGDDDLVGFNVRHWGIWRRRWIICCICPAGR</sequence>
<dbReference type="EMBL" id="BK032514">
    <property type="protein sequence ID" value="DAF45631.1"/>
    <property type="molecule type" value="Genomic_DNA"/>
</dbReference>
<accession>A0A8S5S4L9</accession>
<proteinExistence type="predicted"/>
<protein>
    <submittedName>
        <fullName evidence="1">Uncharacterized protein</fullName>
    </submittedName>
</protein>
<evidence type="ECO:0000313" key="1">
    <source>
        <dbReference type="EMBL" id="DAF45631.1"/>
    </source>
</evidence>
<organism evidence="1">
    <name type="scientific">Siphoviridae sp. ctBLh2</name>
    <dbReference type="NCBI Taxonomy" id="2827803"/>
    <lineage>
        <taxon>Viruses</taxon>
        <taxon>Duplodnaviria</taxon>
        <taxon>Heunggongvirae</taxon>
        <taxon>Uroviricota</taxon>
        <taxon>Caudoviricetes</taxon>
    </lineage>
</organism>